<keyword evidence="1" id="KW-0472">Membrane</keyword>
<accession>R0JHJ9</accession>
<protein>
    <submittedName>
        <fullName evidence="2">Uncharacterized protein</fullName>
    </submittedName>
</protein>
<evidence type="ECO:0000256" key="1">
    <source>
        <dbReference type="SAM" id="Phobius"/>
    </source>
</evidence>
<name>R0JHJ9_ANAPL</name>
<proteinExistence type="predicted"/>
<dbReference type="AlphaFoldDB" id="R0JHJ9"/>
<sequence>MPGTAGSVLQKPTRFWQLLASGTARDKMQEVWWHSESGQWSGPLCLLITEVLIRQMKPSCAAHRHANPERTLQAALSPQQHVQTLMLVWRKEKEGGRSAGITAVPLAESSGMLCSRLGWVLLLLLLLLLLSLGSCRQQSPSAVL</sequence>
<keyword evidence="1" id="KW-0812">Transmembrane</keyword>
<dbReference type="EMBL" id="KB743982">
    <property type="protein sequence ID" value="EOA96436.1"/>
    <property type="molecule type" value="Genomic_DNA"/>
</dbReference>
<organism evidence="2 3">
    <name type="scientific">Anas platyrhynchos</name>
    <name type="common">Mallard</name>
    <name type="synonym">Anas boschas</name>
    <dbReference type="NCBI Taxonomy" id="8839"/>
    <lineage>
        <taxon>Eukaryota</taxon>
        <taxon>Metazoa</taxon>
        <taxon>Chordata</taxon>
        <taxon>Craniata</taxon>
        <taxon>Vertebrata</taxon>
        <taxon>Euteleostomi</taxon>
        <taxon>Archelosauria</taxon>
        <taxon>Archosauria</taxon>
        <taxon>Dinosauria</taxon>
        <taxon>Saurischia</taxon>
        <taxon>Theropoda</taxon>
        <taxon>Coelurosauria</taxon>
        <taxon>Aves</taxon>
        <taxon>Neognathae</taxon>
        <taxon>Galloanserae</taxon>
        <taxon>Anseriformes</taxon>
        <taxon>Anatidae</taxon>
        <taxon>Anatinae</taxon>
        <taxon>Anas</taxon>
    </lineage>
</organism>
<gene>
    <name evidence="2" type="ORF">Anapl_16905</name>
</gene>
<evidence type="ECO:0000313" key="3">
    <source>
        <dbReference type="Proteomes" id="UP000296049"/>
    </source>
</evidence>
<feature type="transmembrane region" description="Helical" evidence="1">
    <location>
        <begin position="117"/>
        <end position="135"/>
    </location>
</feature>
<keyword evidence="1" id="KW-1133">Transmembrane helix</keyword>
<keyword evidence="3" id="KW-1185">Reference proteome</keyword>
<evidence type="ECO:0000313" key="2">
    <source>
        <dbReference type="EMBL" id="EOA96436.1"/>
    </source>
</evidence>
<reference evidence="3" key="1">
    <citation type="journal article" date="2013" name="Nat. Genet.">
        <title>The duck genome and transcriptome provide insight into an avian influenza virus reservoir species.</title>
        <authorList>
            <person name="Huang Y."/>
            <person name="Li Y."/>
            <person name="Burt D.W."/>
            <person name="Chen H."/>
            <person name="Zhang Y."/>
            <person name="Qian W."/>
            <person name="Kim H."/>
            <person name="Gan S."/>
            <person name="Zhao Y."/>
            <person name="Li J."/>
            <person name="Yi K."/>
            <person name="Feng H."/>
            <person name="Zhu P."/>
            <person name="Li B."/>
            <person name="Liu Q."/>
            <person name="Fairley S."/>
            <person name="Magor K.E."/>
            <person name="Du Z."/>
            <person name="Hu X."/>
            <person name="Goodman L."/>
            <person name="Tafer H."/>
            <person name="Vignal A."/>
            <person name="Lee T."/>
            <person name="Kim K.W."/>
            <person name="Sheng Z."/>
            <person name="An Y."/>
            <person name="Searle S."/>
            <person name="Herrero J."/>
            <person name="Groenen M.A."/>
            <person name="Crooijmans R.P."/>
            <person name="Faraut T."/>
            <person name="Cai Q."/>
            <person name="Webster R.G."/>
            <person name="Aldridge J.R."/>
            <person name="Warren W.C."/>
            <person name="Bartschat S."/>
            <person name="Kehr S."/>
            <person name="Marz M."/>
            <person name="Stadler P.F."/>
            <person name="Smith J."/>
            <person name="Kraus R.H."/>
            <person name="Zhao Y."/>
            <person name="Ren L."/>
            <person name="Fei J."/>
            <person name="Morisson M."/>
            <person name="Kaiser P."/>
            <person name="Griffin D.K."/>
            <person name="Rao M."/>
            <person name="Pitel F."/>
            <person name="Wang J."/>
            <person name="Li N."/>
        </authorList>
    </citation>
    <scope>NUCLEOTIDE SEQUENCE [LARGE SCALE GENOMIC DNA]</scope>
</reference>
<dbReference type="Proteomes" id="UP000296049">
    <property type="component" value="Unassembled WGS sequence"/>
</dbReference>